<dbReference type="KEGG" id="mcha:111024149"/>
<protein>
    <submittedName>
        <fullName evidence="2">Uncharacterized protein LOC111024149</fullName>
    </submittedName>
</protein>
<reference evidence="2" key="1">
    <citation type="submission" date="2025-08" db="UniProtKB">
        <authorList>
            <consortium name="RefSeq"/>
        </authorList>
    </citation>
    <scope>IDENTIFICATION</scope>
    <source>
        <strain evidence="2">OHB3-1</strain>
    </source>
</reference>
<dbReference type="PANTHER" id="PTHR47481:SF28">
    <property type="entry name" value="RETROTRANSPOSON COPIA-LIKE N-TERMINAL DOMAIN-CONTAINING PROTEIN"/>
    <property type="match status" value="1"/>
</dbReference>
<dbReference type="GeneID" id="111024149"/>
<keyword evidence="1" id="KW-1185">Reference proteome</keyword>
<name>A0A6J1DT57_MOMCH</name>
<accession>A0A6J1DT57</accession>
<proteinExistence type="predicted"/>
<evidence type="ECO:0000313" key="1">
    <source>
        <dbReference type="Proteomes" id="UP000504603"/>
    </source>
</evidence>
<dbReference type="RefSeq" id="XP_022157455.1">
    <property type="nucleotide sequence ID" value="XM_022301763.1"/>
</dbReference>
<dbReference type="Proteomes" id="UP000504603">
    <property type="component" value="Unplaced"/>
</dbReference>
<evidence type="ECO:0000313" key="2">
    <source>
        <dbReference type="RefSeq" id="XP_022157455.1"/>
    </source>
</evidence>
<dbReference type="OrthoDB" id="1912561at2759"/>
<dbReference type="Pfam" id="PF14223">
    <property type="entry name" value="Retrotran_gag_2"/>
    <property type="match status" value="1"/>
</dbReference>
<dbReference type="AlphaFoldDB" id="A0A6J1DT57"/>
<organism evidence="1 2">
    <name type="scientific">Momordica charantia</name>
    <name type="common">Bitter gourd</name>
    <name type="synonym">Balsam pear</name>
    <dbReference type="NCBI Taxonomy" id="3673"/>
    <lineage>
        <taxon>Eukaryota</taxon>
        <taxon>Viridiplantae</taxon>
        <taxon>Streptophyta</taxon>
        <taxon>Embryophyta</taxon>
        <taxon>Tracheophyta</taxon>
        <taxon>Spermatophyta</taxon>
        <taxon>Magnoliopsida</taxon>
        <taxon>eudicotyledons</taxon>
        <taxon>Gunneridae</taxon>
        <taxon>Pentapetalae</taxon>
        <taxon>rosids</taxon>
        <taxon>fabids</taxon>
        <taxon>Cucurbitales</taxon>
        <taxon>Cucurbitaceae</taxon>
        <taxon>Momordiceae</taxon>
        <taxon>Momordica</taxon>
    </lineage>
</organism>
<sequence length="185" mass="20596">MTLINATLSPSAPAYVVGSTSSKEIWDTLEKHYSSSSRTNVVNLKSDLQSISKKVGECIDDYVKRIKEVKDKLTNVSVVVDDEDLLIYTLNGLPSAYNVFRTSMRTRSQSVTFDELHVLMKSEEVALDRQVKRDDLFSQNTALFAVPNPSHMAPVYNSNSSRGKGNQGHGRTIGNQGRVRFYSTS</sequence>
<gene>
    <name evidence="2" type="primary">LOC111024149</name>
</gene>
<dbReference type="PANTHER" id="PTHR47481">
    <property type="match status" value="1"/>
</dbReference>